<sequence>MKIKLADLEKMLSTILLNYKEMYGNEIKIENDYYWAFDEKEIYTINEEPNDFSLGQLTDDWETLQHNFKSDNLIPYDLQRISSILTALSIEKPI</sequence>
<gene>
    <name evidence="1" type="ORF">GM921_09805</name>
</gene>
<name>A0A923DZ78_9SPHI</name>
<protein>
    <submittedName>
        <fullName evidence="1">Uncharacterized protein</fullName>
    </submittedName>
</protein>
<keyword evidence="2" id="KW-1185">Reference proteome</keyword>
<comment type="caution">
    <text evidence="1">The sequence shown here is derived from an EMBL/GenBank/DDBJ whole genome shotgun (WGS) entry which is preliminary data.</text>
</comment>
<dbReference type="AlphaFoldDB" id="A0A923DZ78"/>
<accession>A0A923DZ78</accession>
<dbReference type="RefSeq" id="WP_182922471.1">
    <property type="nucleotide sequence ID" value="NZ_WNXD01000002.1"/>
</dbReference>
<organism evidence="1 2">
    <name type="scientific">Pedobacter planticolens</name>
    <dbReference type="NCBI Taxonomy" id="2679964"/>
    <lineage>
        <taxon>Bacteria</taxon>
        <taxon>Pseudomonadati</taxon>
        <taxon>Bacteroidota</taxon>
        <taxon>Sphingobacteriia</taxon>
        <taxon>Sphingobacteriales</taxon>
        <taxon>Sphingobacteriaceae</taxon>
        <taxon>Pedobacter</taxon>
    </lineage>
</organism>
<evidence type="ECO:0000313" key="1">
    <source>
        <dbReference type="EMBL" id="MBB2145781.1"/>
    </source>
</evidence>
<dbReference type="Proteomes" id="UP000601055">
    <property type="component" value="Unassembled WGS sequence"/>
</dbReference>
<reference evidence="1" key="1">
    <citation type="submission" date="2019-11" db="EMBL/GenBank/DDBJ databases">
        <title>Description of Pedobacter sp. LMG 31464T.</title>
        <authorList>
            <person name="Carlier A."/>
            <person name="Qi S."/>
            <person name="Vandamme P."/>
        </authorList>
    </citation>
    <scope>NUCLEOTIDE SEQUENCE</scope>
    <source>
        <strain evidence="1">LMG 31464</strain>
    </source>
</reference>
<proteinExistence type="predicted"/>
<dbReference type="EMBL" id="WNXD01000002">
    <property type="protein sequence ID" value="MBB2145781.1"/>
    <property type="molecule type" value="Genomic_DNA"/>
</dbReference>
<evidence type="ECO:0000313" key="2">
    <source>
        <dbReference type="Proteomes" id="UP000601055"/>
    </source>
</evidence>